<feature type="compositionally biased region" description="Pro residues" evidence="5">
    <location>
        <begin position="233"/>
        <end position="245"/>
    </location>
</feature>
<dbReference type="Pfam" id="PF00877">
    <property type="entry name" value="NLPC_P60"/>
    <property type="match status" value="1"/>
</dbReference>
<protein>
    <submittedName>
        <fullName evidence="7">NLP/P60 protein [Segniliparus rotundus DSM]</fullName>
    </submittedName>
</protein>
<evidence type="ECO:0000256" key="3">
    <source>
        <dbReference type="ARBA" id="ARBA00022801"/>
    </source>
</evidence>
<dbReference type="STRING" id="29313.BHQ16_00310"/>
<dbReference type="PANTHER" id="PTHR47359:SF3">
    <property type="entry name" value="NLP_P60 DOMAIN-CONTAINING PROTEIN-RELATED"/>
    <property type="match status" value="1"/>
</dbReference>
<dbReference type="GO" id="GO:0006508">
    <property type="term" value="P:proteolysis"/>
    <property type="evidence" value="ECO:0007669"/>
    <property type="project" value="UniProtKB-KW"/>
</dbReference>
<dbReference type="InterPro" id="IPR051794">
    <property type="entry name" value="PG_Endopeptidase_C40"/>
</dbReference>
<evidence type="ECO:0000313" key="7">
    <source>
        <dbReference type="EMBL" id="SRX92936.1"/>
    </source>
</evidence>
<dbReference type="SUPFAM" id="SSF54001">
    <property type="entry name" value="Cysteine proteinases"/>
    <property type="match status" value="1"/>
</dbReference>
<dbReference type="SUPFAM" id="SSF140453">
    <property type="entry name" value="EsxAB dimer-like"/>
    <property type="match status" value="1"/>
</dbReference>
<feature type="region of interest" description="Disordered" evidence="5">
    <location>
        <begin position="175"/>
        <end position="266"/>
    </location>
</feature>
<dbReference type="Gene3D" id="3.90.1720.10">
    <property type="entry name" value="endopeptidase domain like (from Nostoc punctiforme)"/>
    <property type="match status" value="1"/>
</dbReference>
<keyword evidence="3" id="KW-0378">Hydrolase</keyword>
<dbReference type="Gene3D" id="1.10.287.1060">
    <property type="entry name" value="ESAT-6-like"/>
    <property type="match status" value="1"/>
</dbReference>
<keyword evidence="2" id="KW-0645">Protease</keyword>
<accession>A0A375YVR5</accession>
<dbReference type="GO" id="GO:0008234">
    <property type="term" value="F:cysteine-type peptidase activity"/>
    <property type="evidence" value="ECO:0007669"/>
    <property type="project" value="UniProtKB-KW"/>
</dbReference>
<evidence type="ECO:0000256" key="1">
    <source>
        <dbReference type="ARBA" id="ARBA00007074"/>
    </source>
</evidence>
<keyword evidence="8" id="KW-1185">Reference proteome</keyword>
<dbReference type="EMBL" id="UEGW01000001">
    <property type="protein sequence ID" value="SRX92936.1"/>
    <property type="molecule type" value="Genomic_DNA"/>
</dbReference>
<proteinExistence type="inferred from homology"/>
<dbReference type="InterPro" id="IPR036689">
    <property type="entry name" value="ESAT-6-like_sf"/>
</dbReference>
<evidence type="ECO:0000259" key="6">
    <source>
        <dbReference type="PROSITE" id="PS51935"/>
    </source>
</evidence>
<dbReference type="RefSeq" id="WP_244917417.1">
    <property type="nucleotide sequence ID" value="NZ_UEGW01000001.1"/>
</dbReference>
<name>A0A375YVR5_MYCSH</name>
<reference evidence="7 8" key="1">
    <citation type="submission" date="2018-05" db="EMBL/GenBank/DDBJ databases">
        <authorList>
            <consortium name="IHU Genomes"/>
        </authorList>
    </citation>
    <scope>NUCLEOTIDE SEQUENCE [LARGE SCALE GENOMIC DNA]</scope>
    <source>
        <strain evidence="7 8">P7336</strain>
    </source>
</reference>
<evidence type="ECO:0000256" key="5">
    <source>
        <dbReference type="SAM" id="MobiDB-lite"/>
    </source>
</evidence>
<gene>
    <name evidence="7" type="ORF">MSP7336_01165</name>
</gene>
<evidence type="ECO:0000256" key="4">
    <source>
        <dbReference type="ARBA" id="ARBA00022807"/>
    </source>
</evidence>
<dbReference type="InterPro" id="IPR038765">
    <property type="entry name" value="Papain-like_cys_pep_sf"/>
</dbReference>
<comment type="similarity">
    <text evidence="1">Belongs to the peptidase C40 family.</text>
</comment>
<evidence type="ECO:0000313" key="8">
    <source>
        <dbReference type="Proteomes" id="UP000252015"/>
    </source>
</evidence>
<evidence type="ECO:0000256" key="2">
    <source>
        <dbReference type="ARBA" id="ARBA00022670"/>
    </source>
</evidence>
<keyword evidence="4" id="KW-0788">Thiol protease</keyword>
<feature type="domain" description="NlpC/P60" evidence="6">
    <location>
        <begin position="281"/>
        <end position="440"/>
    </location>
</feature>
<sequence length="440" mass="46533">MPLTIGDVEGSNFDALTRTAEQLGTDAGTMQQHQNTGRQAVSQLDAGWEGQASRAAIGNAGRTLAQQQQLTDAVGRVQSVLSEGGAQLSAARNGILQGVEQLGQQGWQVAPEGTVSVRPGSRLEQLSQISPVTAIEVQRLAAANSVEMKKQLANFESQDHQLAQRLREAIKDLPTDKFEGEDPNAPGGNNTDSPVPGPDQKPGDPGYRVPHAPGDPADYPSEPGWKSDAQPAINPPGYPPMPPGPQRDQNWKDYLSGKNADGTQRPYGQPPAAYPLPEAVQDKGLKIVGAAQNQQGTRYVWGGGSKDGTTQSGLHDGGGLADQRHDYEHRGFDCSGLTEYSIYQATGYDPDHFSGTQYQNMLASGNGTEVFTGTNLDTSNLQPGDIIYYDGSSGIPGGQHVAIYLGSGVTVETNTSGTPVHSQPVTTSMSGGNIRVVRPQ</sequence>
<dbReference type="InterPro" id="IPR000064">
    <property type="entry name" value="NLP_P60_dom"/>
</dbReference>
<dbReference type="Proteomes" id="UP000252015">
    <property type="component" value="Unassembled WGS sequence"/>
</dbReference>
<dbReference type="PROSITE" id="PS51935">
    <property type="entry name" value="NLPC_P60"/>
    <property type="match status" value="1"/>
</dbReference>
<dbReference type="AlphaFoldDB" id="A0A375YVR5"/>
<organism evidence="7 8">
    <name type="scientific">Mycobacterium shimoidei</name>
    <dbReference type="NCBI Taxonomy" id="29313"/>
    <lineage>
        <taxon>Bacteria</taxon>
        <taxon>Bacillati</taxon>
        <taxon>Actinomycetota</taxon>
        <taxon>Actinomycetes</taxon>
        <taxon>Mycobacteriales</taxon>
        <taxon>Mycobacteriaceae</taxon>
        <taxon>Mycobacterium</taxon>
    </lineage>
</organism>
<dbReference type="PANTHER" id="PTHR47359">
    <property type="entry name" value="PEPTIDOGLYCAN DL-ENDOPEPTIDASE CWLO"/>
    <property type="match status" value="1"/>
</dbReference>